<name>A0A0L7LJA3_OPEBR</name>
<proteinExistence type="inferred from homology"/>
<protein>
    <submittedName>
        <fullName evidence="2">Uncharacterized protein</fullName>
    </submittedName>
</protein>
<comment type="similarity">
    <text evidence="1">Belongs to the monovalent cation:proton antiporter 1 (CPA1) transporter (TC 2.A.36) family.</text>
</comment>
<evidence type="ECO:0000313" key="3">
    <source>
        <dbReference type="Proteomes" id="UP000037510"/>
    </source>
</evidence>
<feature type="non-terminal residue" evidence="2">
    <location>
        <position position="171"/>
    </location>
</feature>
<reference evidence="2 3" key="1">
    <citation type="journal article" date="2015" name="Genome Biol. Evol.">
        <title>The genome of winter moth (Operophtera brumata) provides a genomic perspective on sexual dimorphism and phenology.</title>
        <authorList>
            <person name="Derks M.F."/>
            <person name="Smit S."/>
            <person name="Salis L."/>
            <person name="Schijlen E."/>
            <person name="Bossers A."/>
            <person name="Mateman C."/>
            <person name="Pijl A.S."/>
            <person name="de Ridder D."/>
            <person name="Groenen M.A."/>
            <person name="Visser M.E."/>
            <person name="Megens H.J."/>
        </authorList>
    </citation>
    <scope>NUCLEOTIDE SEQUENCE [LARGE SCALE GENOMIC DNA]</scope>
    <source>
        <strain evidence="2">WM2013NL</strain>
        <tissue evidence="2">Head and thorax</tissue>
    </source>
</reference>
<evidence type="ECO:0000256" key="1">
    <source>
        <dbReference type="ARBA" id="ARBA00007367"/>
    </source>
</evidence>
<gene>
    <name evidence="2" type="ORF">OBRU01_07499</name>
</gene>
<dbReference type="STRING" id="104452.A0A0L7LJA3"/>
<accession>A0A0L7LJA3</accession>
<evidence type="ECO:0000313" key="2">
    <source>
        <dbReference type="EMBL" id="KOB75449.1"/>
    </source>
</evidence>
<comment type="caution">
    <text evidence="2">The sequence shown here is derived from an EMBL/GenBank/DDBJ whole genome shotgun (WGS) entry which is preliminary data.</text>
</comment>
<dbReference type="InterPro" id="IPR051843">
    <property type="entry name" value="CPA1_transporter"/>
</dbReference>
<sequence>MTGVVLAGYTVGHTLERYTTINPVVGMTLIGALYRNFGPPNFLENPVADVIDFHLRRIYPVIILTKGPLGWNWDYIKNNSVKVFSLATLPWIVECLSTAFFAHILLDYPWYWVLPTAMALSARGLGVKKQISLLVGNAGGLDTAFTEGMFGVINSAIFYPASFTYRIVKPE</sequence>
<feature type="non-terminal residue" evidence="2">
    <location>
        <position position="1"/>
    </location>
</feature>
<dbReference type="GO" id="GO:0098662">
    <property type="term" value="P:inorganic cation transmembrane transport"/>
    <property type="evidence" value="ECO:0007669"/>
    <property type="project" value="TreeGrafter"/>
</dbReference>
<dbReference type="PANTHER" id="PTHR31102">
    <property type="match status" value="1"/>
</dbReference>
<keyword evidence="3" id="KW-1185">Reference proteome</keyword>
<dbReference type="PANTHER" id="PTHR31102:SF1">
    <property type="entry name" value="CATION_H+ EXCHANGER DOMAIN-CONTAINING PROTEIN"/>
    <property type="match status" value="1"/>
</dbReference>
<dbReference type="AlphaFoldDB" id="A0A0L7LJA3"/>
<organism evidence="2 3">
    <name type="scientific">Operophtera brumata</name>
    <name type="common">Winter moth</name>
    <name type="synonym">Phalaena brumata</name>
    <dbReference type="NCBI Taxonomy" id="104452"/>
    <lineage>
        <taxon>Eukaryota</taxon>
        <taxon>Metazoa</taxon>
        <taxon>Ecdysozoa</taxon>
        <taxon>Arthropoda</taxon>
        <taxon>Hexapoda</taxon>
        <taxon>Insecta</taxon>
        <taxon>Pterygota</taxon>
        <taxon>Neoptera</taxon>
        <taxon>Endopterygota</taxon>
        <taxon>Lepidoptera</taxon>
        <taxon>Glossata</taxon>
        <taxon>Ditrysia</taxon>
        <taxon>Geometroidea</taxon>
        <taxon>Geometridae</taxon>
        <taxon>Larentiinae</taxon>
        <taxon>Operophtera</taxon>
    </lineage>
</organism>
<dbReference type="Proteomes" id="UP000037510">
    <property type="component" value="Unassembled WGS sequence"/>
</dbReference>
<dbReference type="EMBL" id="JTDY01000916">
    <property type="protein sequence ID" value="KOB75449.1"/>
    <property type="molecule type" value="Genomic_DNA"/>
</dbReference>